<evidence type="ECO:0000256" key="7">
    <source>
        <dbReference type="ARBA" id="ARBA00023237"/>
    </source>
</evidence>
<evidence type="ECO:0000256" key="6">
    <source>
        <dbReference type="ARBA" id="ARBA00023136"/>
    </source>
</evidence>
<keyword evidence="5 9" id="KW-0798">TonB box</keyword>
<keyword evidence="6 8" id="KW-0472">Membrane</keyword>
<feature type="signal peptide" evidence="10">
    <location>
        <begin position="1"/>
        <end position="32"/>
    </location>
</feature>
<proteinExistence type="inferred from homology"/>
<dbReference type="InterPro" id="IPR008969">
    <property type="entry name" value="CarboxyPept-like_regulatory"/>
</dbReference>
<dbReference type="SUPFAM" id="SSF49464">
    <property type="entry name" value="Carboxypeptidase regulatory domain-like"/>
    <property type="match status" value="1"/>
</dbReference>
<dbReference type="PROSITE" id="PS52016">
    <property type="entry name" value="TONB_DEPENDENT_REC_3"/>
    <property type="match status" value="1"/>
</dbReference>
<dbReference type="AlphaFoldDB" id="A0A1M7ZWT3"/>
<keyword evidence="14" id="KW-1185">Reference proteome</keyword>
<dbReference type="InterPro" id="IPR023997">
    <property type="entry name" value="TonB-dep_OMP_SusC/RagA_CS"/>
</dbReference>
<organism evidence="13 14">
    <name type="scientific">Flavobacterium cucumis</name>
    <dbReference type="NCBI Taxonomy" id="416016"/>
    <lineage>
        <taxon>Bacteria</taxon>
        <taxon>Pseudomonadati</taxon>
        <taxon>Bacteroidota</taxon>
        <taxon>Flavobacteriia</taxon>
        <taxon>Flavobacteriales</taxon>
        <taxon>Flavobacteriaceae</taxon>
        <taxon>Flavobacterium</taxon>
    </lineage>
</organism>
<evidence type="ECO:0000313" key="13">
    <source>
        <dbReference type="EMBL" id="SHO73260.1"/>
    </source>
</evidence>
<feature type="chain" id="PRO_5012771405" evidence="10">
    <location>
        <begin position="33"/>
        <end position="1002"/>
    </location>
</feature>
<keyword evidence="10" id="KW-0732">Signal</keyword>
<evidence type="ECO:0000256" key="5">
    <source>
        <dbReference type="ARBA" id="ARBA00023077"/>
    </source>
</evidence>
<evidence type="ECO:0000256" key="10">
    <source>
        <dbReference type="SAM" id="SignalP"/>
    </source>
</evidence>
<evidence type="ECO:0000259" key="11">
    <source>
        <dbReference type="Pfam" id="PF00593"/>
    </source>
</evidence>
<dbReference type="InterPro" id="IPR012910">
    <property type="entry name" value="Plug_dom"/>
</dbReference>
<feature type="domain" description="TonB-dependent receptor-like beta-barrel" evidence="11">
    <location>
        <begin position="424"/>
        <end position="969"/>
    </location>
</feature>
<keyword evidence="4 8" id="KW-0812">Transmembrane</keyword>
<evidence type="ECO:0000313" key="14">
    <source>
        <dbReference type="Proteomes" id="UP000184611"/>
    </source>
</evidence>
<name>A0A1M7ZWT3_9FLAO</name>
<evidence type="ECO:0000256" key="3">
    <source>
        <dbReference type="ARBA" id="ARBA00022452"/>
    </source>
</evidence>
<sequence length="1002" mass="110198">MNKNAFFRYWATQLMPNLIIALLVLTTMTTQAQNNSIKGTVSDHLGPLAGVTITIKGAKAGALTDFSGNFQIQAQVNDVLVFSFIGYQTQEVLLTSTNPIQVKLQEATTTLKEITINAGYYNVKEKERTGSIAKVKAKEIAQQPVANPLAAMQGRMTGVYITQESGTAGGGFNIRIRGTNSIRAEGNEPLYIVNGMPYASQTLGNTTLISGILPNTNNPLNTINPADIESIEVLKDADATAIYGSRGANGVVLITTKKGKQGKTQFTGQAFTTVGTITRKLDLLNTNAYVAMRQQAFANDGISTLPVDAYDSNGTWDSNRYTDWQKELIGGTAIINNLQGTLSGGSGQTQYLIGGTLRNETTVFPGENDYKRGVINTNINHLSDDAKFNLQFSANYSADKNTLPGVDLTRFAYTLAPNAPALYQEDGSLNWENGTFDNPLGFLNATYRSNTNTLLSNLQLGYKLLPTLELKSNLGYTDTRIMERRTIPTTAYNPFDVITNDRATLYLNNSNRQSWIIEPQLHWSNQWSALKIDALMGTTFQKDLAQQLVQSGSGFTSNALINTLAAASNREVLNHDEILYKYHAFFGRLNLNWDEKYLLNLTGRRDGSSRFGPGNRFANFGAIGAAWVFSNENFIKNHVPVISFGKLRGSIGTTGNDQIGDYQFLDTYSITANNYQGIIGLQPTRLFNPNFGWETNKKMELALELGLWQDRIFVTTAYFSNRSDNQLVGVPLPGTTGFPSIQANFDATVQNTGIEIDVRTVNISKNNFKWTTTFNFTQPKNELIAFKNLAGSTYANTLVVGQPLNIIKLYNLTGIDAGSGVYQFQDYDNDGQLSAPNDRQVVGNLNPEWFGGLGNQLSYKKWELDFLFQFVKQEGRNFGYFFSAPGSFSNQPSEVVNNWATNGAGAVSQLYTSGANPAAVQAFSYYRDSNGILSDASFVRLKSVSLSYNLPKIGSGSFSGRIYLQGQNLLTFTQYRGADPENQTSGFLPPLKQWTLGIQFNL</sequence>
<comment type="similarity">
    <text evidence="8 9">Belongs to the TonB-dependent receptor family.</text>
</comment>
<evidence type="ECO:0000256" key="8">
    <source>
        <dbReference type="PROSITE-ProRule" id="PRU01360"/>
    </source>
</evidence>
<dbReference type="Pfam" id="PF07715">
    <property type="entry name" value="Plug"/>
    <property type="match status" value="1"/>
</dbReference>
<evidence type="ECO:0000256" key="1">
    <source>
        <dbReference type="ARBA" id="ARBA00004571"/>
    </source>
</evidence>
<evidence type="ECO:0000256" key="2">
    <source>
        <dbReference type="ARBA" id="ARBA00022448"/>
    </source>
</evidence>
<evidence type="ECO:0000256" key="4">
    <source>
        <dbReference type="ARBA" id="ARBA00022692"/>
    </source>
</evidence>
<evidence type="ECO:0000256" key="9">
    <source>
        <dbReference type="RuleBase" id="RU003357"/>
    </source>
</evidence>
<dbReference type="STRING" id="416016.SAMN05443547_1615"/>
<feature type="domain" description="TonB-dependent receptor plug" evidence="12">
    <location>
        <begin position="126"/>
        <end position="251"/>
    </location>
</feature>
<dbReference type="Gene3D" id="2.40.170.20">
    <property type="entry name" value="TonB-dependent receptor, beta-barrel domain"/>
    <property type="match status" value="1"/>
</dbReference>
<reference evidence="14" key="1">
    <citation type="submission" date="2016-12" db="EMBL/GenBank/DDBJ databases">
        <authorList>
            <person name="Varghese N."/>
            <person name="Submissions S."/>
        </authorList>
    </citation>
    <scope>NUCLEOTIDE SEQUENCE [LARGE SCALE GENOMIC DNA]</scope>
    <source>
        <strain evidence="14">DSM 18830</strain>
    </source>
</reference>
<dbReference type="InterPro" id="IPR037066">
    <property type="entry name" value="Plug_dom_sf"/>
</dbReference>
<gene>
    <name evidence="13" type="ORF">SAMN05443547_1615</name>
</gene>
<dbReference type="NCBIfam" id="TIGR04057">
    <property type="entry name" value="SusC_RagA_signa"/>
    <property type="match status" value="1"/>
</dbReference>
<dbReference type="NCBIfam" id="TIGR04056">
    <property type="entry name" value="OMP_RagA_SusC"/>
    <property type="match status" value="1"/>
</dbReference>
<dbReference type="InterPro" id="IPR000531">
    <property type="entry name" value="Beta-barrel_TonB"/>
</dbReference>
<dbReference type="RefSeq" id="WP_073583178.1">
    <property type="nucleotide sequence ID" value="NZ_CBCSEA010000006.1"/>
</dbReference>
<dbReference type="EMBL" id="FRYK01000002">
    <property type="protein sequence ID" value="SHO73260.1"/>
    <property type="molecule type" value="Genomic_DNA"/>
</dbReference>
<accession>A0A1M7ZWT3</accession>
<dbReference type="Pfam" id="PF00593">
    <property type="entry name" value="TonB_dep_Rec_b-barrel"/>
    <property type="match status" value="1"/>
</dbReference>
<comment type="subcellular location">
    <subcellularLocation>
        <location evidence="1 8">Cell outer membrane</location>
        <topology evidence="1 8">Multi-pass membrane protein</topology>
    </subcellularLocation>
</comment>
<evidence type="ECO:0000259" key="12">
    <source>
        <dbReference type="Pfam" id="PF07715"/>
    </source>
</evidence>
<dbReference type="Pfam" id="PF13715">
    <property type="entry name" value="CarbopepD_reg_2"/>
    <property type="match status" value="1"/>
</dbReference>
<keyword evidence="7 8" id="KW-0998">Cell outer membrane</keyword>
<dbReference type="GO" id="GO:0009279">
    <property type="term" value="C:cell outer membrane"/>
    <property type="evidence" value="ECO:0007669"/>
    <property type="project" value="UniProtKB-SubCell"/>
</dbReference>
<dbReference type="InterPro" id="IPR036942">
    <property type="entry name" value="Beta-barrel_TonB_sf"/>
</dbReference>
<keyword evidence="3 8" id="KW-1134">Transmembrane beta strand</keyword>
<dbReference type="Gene3D" id="2.170.130.10">
    <property type="entry name" value="TonB-dependent receptor, plug domain"/>
    <property type="match status" value="1"/>
</dbReference>
<dbReference type="InterPro" id="IPR039426">
    <property type="entry name" value="TonB-dep_rcpt-like"/>
</dbReference>
<dbReference type="Proteomes" id="UP000184611">
    <property type="component" value="Unassembled WGS sequence"/>
</dbReference>
<protein>
    <submittedName>
        <fullName evidence="13">TonB-linked outer membrane protein, SusC/RagA family</fullName>
    </submittedName>
</protein>
<dbReference type="InterPro" id="IPR023996">
    <property type="entry name" value="TonB-dep_OMP_SusC/RagA"/>
</dbReference>
<keyword evidence="2 8" id="KW-0813">Transport</keyword>
<dbReference type="SUPFAM" id="SSF56935">
    <property type="entry name" value="Porins"/>
    <property type="match status" value="1"/>
</dbReference>